<sequence>MPYRFSTNNPVCEILDTGGLFSLTVYPASADPEETRLDHRTQTINLAWSPGCNKIKWYKDGRLVNTGRQLRLRKIENAGGVYNIQQRSRSKRGFFVPFSVTVASCPADMYFNEGSNSCLPRRNICVNGGVGRDKSDTCLCPPYLAESRCVAVGTLNSISLTMVLVTRTLKFAKNFVSAGKYNYSIVLPTGYEDVFLPVVPAFILSVADNSDGNLRCSDLPGGHAQCKGMLFCLGDLYGCKCAPGWRGNSCDKRKFTQSALKFKWSQMKRRRIVHFIFKEITFHRRQIQKPLLSG</sequence>
<keyword evidence="2" id="KW-1185">Reference proteome</keyword>
<proteinExistence type="predicted"/>
<gene>
    <name evidence="1" type="ORF">BSL78_02306</name>
</gene>
<name>A0A2G8LKK4_STIJA</name>
<evidence type="ECO:0000313" key="1">
    <source>
        <dbReference type="EMBL" id="PIK60742.1"/>
    </source>
</evidence>
<evidence type="ECO:0008006" key="3">
    <source>
        <dbReference type="Google" id="ProtNLM"/>
    </source>
</evidence>
<comment type="caution">
    <text evidence="1">The sequence shown here is derived from an EMBL/GenBank/DDBJ whole genome shotgun (WGS) entry which is preliminary data.</text>
</comment>
<dbReference type="InterPro" id="IPR009030">
    <property type="entry name" value="Growth_fac_rcpt_cys_sf"/>
</dbReference>
<dbReference type="SUPFAM" id="SSF57184">
    <property type="entry name" value="Growth factor receptor domain"/>
    <property type="match status" value="1"/>
</dbReference>
<organism evidence="1 2">
    <name type="scientific">Stichopus japonicus</name>
    <name type="common">Sea cucumber</name>
    <dbReference type="NCBI Taxonomy" id="307972"/>
    <lineage>
        <taxon>Eukaryota</taxon>
        <taxon>Metazoa</taxon>
        <taxon>Echinodermata</taxon>
        <taxon>Eleutherozoa</taxon>
        <taxon>Echinozoa</taxon>
        <taxon>Holothuroidea</taxon>
        <taxon>Aspidochirotacea</taxon>
        <taxon>Aspidochirotida</taxon>
        <taxon>Stichopodidae</taxon>
        <taxon>Apostichopus</taxon>
    </lineage>
</organism>
<dbReference type="EMBL" id="MRZV01000048">
    <property type="protein sequence ID" value="PIK60742.1"/>
    <property type="molecule type" value="Genomic_DNA"/>
</dbReference>
<evidence type="ECO:0000313" key="2">
    <source>
        <dbReference type="Proteomes" id="UP000230750"/>
    </source>
</evidence>
<dbReference type="Proteomes" id="UP000230750">
    <property type="component" value="Unassembled WGS sequence"/>
</dbReference>
<accession>A0A2G8LKK4</accession>
<protein>
    <recommendedName>
        <fullName evidence="3">EGF-like domain-containing protein</fullName>
    </recommendedName>
</protein>
<reference evidence="1 2" key="1">
    <citation type="journal article" date="2017" name="PLoS Biol.">
        <title>The sea cucumber genome provides insights into morphological evolution and visceral regeneration.</title>
        <authorList>
            <person name="Zhang X."/>
            <person name="Sun L."/>
            <person name="Yuan J."/>
            <person name="Sun Y."/>
            <person name="Gao Y."/>
            <person name="Zhang L."/>
            <person name="Li S."/>
            <person name="Dai H."/>
            <person name="Hamel J.F."/>
            <person name="Liu C."/>
            <person name="Yu Y."/>
            <person name="Liu S."/>
            <person name="Lin W."/>
            <person name="Guo K."/>
            <person name="Jin S."/>
            <person name="Xu P."/>
            <person name="Storey K.B."/>
            <person name="Huan P."/>
            <person name="Zhang T."/>
            <person name="Zhou Y."/>
            <person name="Zhang J."/>
            <person name="Lin C."/>
            <person name="Li X."/>
            <person name="Xing L."/>
            <person name="Huo D."/>
            <person name="Sun M."/>
            <person name="Wang L."/>
            <person name="Mercier A."/>
            <person name="Li F."/>
            <person name="Yang H."/>
            <person name="Xiang J."/>
        </authorList>
    </citation>
    <scope>NUCLEOTIDE SEQUENCE [LARGE SCALE GENOMIC DNA]</scope>
    <source>
        <strain evidence="1">Shaxun</strain>
        <tissue evidence="1">Muscle</tissue>
    </source>
</reference>
<dbReference type="AlphaFoldDB" id="A0A2G8LKK4"/>